<dbReference type="EMBL" id="BMGA01000009">
    <property type="protein sequence ID" value="GGA86747.1"/>
    <property type="molecule type" value="Genomic_DNA"/>
</dbReference>
<keyword evidence="3" id="KW-1185">Reference proteome</keyword>
<evidence type="ECO:0000256" key="1">
    <source>
        <dbReference type="SAM" id="SignalP"/>
    </source>
</evidence>
<proteinExistence type="predicted"/>
<keyword evidence="1" id="KW-0732">Signal</keyword>
<evidence type="ECO:0000313" key="2">
    <source>
        <dbReference type="EMBL" id="GGA86747.1"/>
    </source>
</evidence>
<name>A0ABQ1HSK8_9FLAO</name>
<protein>
    <recommendedName>
        <fullName evidence="4">Outer membrane protein beta-barrel domain-containing protein</fullName>
    </recommendedName>
</protein>
<reference evidence="3" key="1">
    <citation type="journal article" date="2019" name="Int. J. Syst. Evol. Microbiol.">
        <title>The Global Catalogue of Microorganisms (GCM) 10K type strain sequencing project: providing services to taxonomists for standard genome sequencing and annotation.</title>
        <authorList>
            <consortium name="The Broad Institute Genomics Platform"/>
            <consortium name="The Broad Institute Genome Sequencing Center for Infectious Disease"/>
            <person name="Wu L."/>
            <person name="Ma J."/>
        </authorList>
    </citation>
    <scope>NUCLEOTIDE SEQUENCE [LARGE SCALE GENOMIC DNA]</scope>
    <source>
        <strain evidence="3">CGMCC 1.12811</strain>
    </source>
</reference>
<feature type="chain" id="PRO_5045905910" description="Outer membrane protein beta-barrel domain-containing protein" evidence="1">
    <location>
        <begin position="22"/>
        <end position="279"/>
    </location>
</feature>
<dbReference type="RefSeq" id="WP_188495341.1">
    <property type="nucleotide sequence ID" value="NZ_BMGA01000009.1"/>
</dbReference>
<evidence type="ECO:0000313" key="3">
    <source>
        <dbReference type="Proteomes" id="UP000658793"/>
    </source>
</evidence>
<feature type="signal peptide" evidence="1">
    <location>
        <begin position="1"/>
        <end position="21"/>
    </location>
</feature>
<dbReference type="Proteomes" id="UP000658793">
    <property type="component" value="Unassembled WGS sequence"/>
</dbReference>
<accession>A0ABQ1HSK8</accession>
<comment type="caution">
    <text evidence="2">The sequence shown here is derived from an EMBL/GenBank/DDBJ whole genome shotgun (WGS) entry which is preliminary data.</text>
</comment>
<sequence length="279" mass="31155">MKTKSLCLILLSLFFVETAIGQDNSTSKTQYHLDLSYTNPFQKDNNFVRIGSILGIKGGLTFQLEKDKFIGFDASSSVFFPNGGGEPTKPKILPQGRIKFSNSNKLWTDISFGALYNPSSIGYELNFSYSLSKPDKAKNIWSLYLNGVSQTFNNPQNEYRTNAPISSLGIIGIKYITPIAKELMLIIKPGVGVRGDSDMKSKIVGNISTVFVWKYFSAVAAYTNKVPEQGFPSYFVVSGGVDVAKIIYDLKPKRHKKSTENSFIKTEQENKYHQNVLSY</sequence>
<gene>
    <name evidence="2" type="ORF">GCM10008015_29270</name>
</gene>
<evidence type="ECO:0008006" key="4">
    <source>
        <dbReference type="Google" id="ProtNLM"/>
    </source>
</evidence>
<organism evidence="2 3">
    <name type="scientific">Flavobacterium palustre</name>
    <dbReference type="NCBI Taxonomy" id="1476463"/>
    <lineage>
        <taxon>Bacteria</taxon>
        <taxon>Pseudomonadati</taxon>
        <taxon>Bacteroidota</taxon>
        <taxon>Flavobacteriia</taxon>
        <taxon>Flavobacteriales</taxon>
        <taxon>Flavobacteriaceae</taxon>
        <taxon>Flavobacterium</taxon>
    </lineage>
</organism>